<proteinExistence type="predicted"/>
<name>A0A8H5GKU1_9AGAR</name>
<dbReference type="AlphaFoldDB" id="A0A8H5GKU1"/>
<organism evidence="2 3">
    <name type="scientific">Tetrapyrgos nigripes</name>
    <dbReference type="NCBI Taxonomy" id="182062"/>
    <lineage>
        <taxon>Eukaryota</taxon>
        <taxon>Fungi</taxon>
        <taxon>Dikarya</taxon>
        <taxon>Basidiomycota</taxon>
        <taxon>Agaricomycotina</taxon>
        <taxon>Agaricomycetes</taxon>
        <taxon>Agaricomycetidae</taxon>
        <taxon>Agaricales</taxon>
        <taxon>Marasmiineae</taxon>
        <taxon>Marasmiaceae</taxon>
        <taxon>Tetrapyrgos</taxon>
    </lineage>
</organism>
<feature type="region of interest" description="Disordered" evidence="1">
    <location>
        <begin position="1"/>
        <end position="33"/>
    </location>
</feature>
<evidence type="ECO:0000256" key="1">
    <source>
        <dbReference type="SAM" id="MobiDB-lite"/>
    </source>
</evidence>
<keyword evidence="3" id="KW-1185">Reference proteome</keyword>
<dbReference type="Proteomes" id="UP000559256">
    <property type="component" value="Unassembled WGS sequence"/>
</dbReference>
<protein>
    <submittedName>
        <fullName evidence="2">Uncharacterized protein</fullName>
    </submittedName>
</protein>
<reference evidence="2 3" key="1">
    <citation type="journal article" date="2020" name="ISME J.">
        <title>Uncovering the hidden diversity of litter-decomposition mechanisms in mushroom-forming fungi.</title>
        <authorList>
            <person name="Floudas D."/>
            <person name="Bentzer J."/>
            <person name="Ahren D."/>
            <person name="Johansson T."/>
            <person name="Persson P."/>
            <person name="Tunlid A."/>
        </authorList>
    </citation>
    <scope>NUCLEOTIDE SEQUENCE [LARGE SCALE GENOMIC DNA]</scope>
    <source>
        <strain evidence="2 3">CBS 291.85</strain>
    </source>
</reference>
<comment type="caution">
    <text evidence="2">The sequence shown here is derived from an EMBL/GenBank/DDBJ whole genome shotgun (WGS) entry which is preliminary data.</text>
</comment>
<evidence type="ECO:0000313" key="2">
    <source>
        <dbReference type="EMBL" id="KAF5366843.1"/>
    </source>
</evidence>
<evidence type="ECO:0000313" key="3">
    <source>
        <dbReference type="Proteomes" id="UP000559256"/>
    </source>
</evidence>
<accession>A0A8H5GKU1</accession>
<sequence length="170" mass="19745">MRQSDDIPAQSRTSSKAKRRSKPRGSYTDRDIGDAFESAKAELIKLADLSPAFDQDDRKTYNKLHADFQAVRTRYQSLDFDEAEGSQQHFLRRLLFWRSTPKNVDFNKLVYELDGLRAWIITASADVETKLHRKNQTSLGDAFQSLTQRMLQEFDDKAGFYIPLNFRTSR</sequence>
<dbReference type="EMBL" id="JAACJM010000021">
    <property type="protein sequence ID" value="KAF5366843.1"/>
    <property type="molecule type" value="Genomic_DNA"/>
</dbReference>
<gene>
    <name evidence="2" type="ORF">D9758_006481</name>
</gene>